<dbReference type="EMBL" id="CP000580">
    <property type="protein sequence ID" value="ABO00178.1"/>
    <property type="molecule type" value="Genomic_DNA"/>
</dbReference>
<sequence length="243" mass="25644">MSPALCGGSDRGERLPGNGVDKQPSDLTSERGAGLQRQRVMSLVRGAGGPVDARQVAEALDIHVTTARFHLTTLERQGAIRRGRGARSGAVGRPRLTYELAPRLDYADIVALFATHLGGTPDEREQRALCIGADLARRVGLTEATGETSVVDLVVGALGQLGFEIRSVTDAFEVVTVQLCTCPLAEIAVDSPEVVRGIQRGLIQEVVDANAASAGRRYSVTVQPDPHGGSCEVGLILRPSDTT</sequence>
<dbReference type="SUPFAM" id="SSF46785">
    <property type="entry name" value="Winged helix' DNA-binding domain"/>
    <property type="match status" value="1"/>
</dbReference>
<dbReference type="InterPro" id="IPR036388">
    <property type="entry name" value="WH-like_DNA-bd_sf"/>
</dbReference>
<dbReference type="AlphaFoldDB" id="A0A5Q5CL29"/>
<reference evidence="2" key="1">
    <citation type="submission" date="2007-02" db="EMBL/GenBank/DDBJ databases">
        <title>Complete sequence of Mycobacterium sp. JLS.</title>
        <authorList>
            <consortium name="US DOE Joint Genome Institute"/>
            <person name="Copeland A."/>
            <person name="Lucas S."/>
            <person name="Lapidus A."/>
            <person name="Barry K."/>
            <person name="Detter J.C."/>
            <person name="Glavina del Rio T."/>
            <person name="Hammon N."/>
            <person name="Israni S."/>
            <person name="Dalin E."/>
            <person name="Tice H."/>
            <person name="Pitluck S."/>
            <person name="Chain P."/>
            <person name="Malfatti S."/>
            <person name="Shin M."/>
            <person name="Vergez L."/>
            <person name="Schmutz J."/>
            <person name="Larimer F."/>
            <person name="Land M."/>
            <person name="Hauser L."/>
            <person name="Kyrpides N."/>
            <person name="Mikhailova N."/>
            <person name="Miller C.D."/>
            <person name="Anderson A.J."/>
            <person name="Sims R.C."/>
            <person name="Richardson P."/>
        </authorList>
    </citation>
    <scope>NUCLEOTIDE SEQUENCE [LARGE SCALE GENOMIC DNA]</scope>
    <source>
        <strain evidence="2">JLS</strain>
    </source>
</reference>
<name>A0A5Q5CL29_MYCSJ</name>
<gene>
    <name evidence="2" type="ordered locus">Mjls_4406</name>
</gene>
<evidence type="ECO:0000256" key="1">
    <source>
        <dbReference type="SAM" id="MobiDB-lite"/>
    </source>
</evidence>
<dbReference type="KEGG" id="mjl:Mjls_4406"/>
<accession>A0A5Q5CL29</accession>
<evidence type="ECO:0000313" key="2">
    <source>
        <dbReference type="EMBL" id="ABO00178.1"/>
    </source>
</evidence>
<dbReference type="InterPro" id="IPR036390">
    <property type="entry name" value="WH_DNA-bd_sf"/>
</dbReference>
<proteinExistence type="predicted"/>
<protein>
    <submittedName>
        <fullName evidence="2">Transcriptional regulator</fullName>
    </submittedName>
</protein>
<organism evidence="2">
    <name type="scientific">Mycobacterium sp. (strain JLS)</name>
    <dbReference type="NCBI Taxonomy" id="164757"/>
    <lineage>
        <taxon>Bacteria</taxon>
        <taxon>Bacillati</taxon>
        <taxon>Actinomycetota</taxon>
        <taxon>Actinomycetes</taxon>
        <taxon>Mycobacteriales</taxon>
        <taxon>Mycobacteriaceae</taxon>
        <taxon>Mycobacterium</taxon>
    </lineage>
</organism>
<feature type="region of interest" description="Disordered" evidence="1">
    <location>
        <begin position="1"/>
        <end position="35"/>
    </location>
</feature>
<dbReference type="Gene3D" id="1.10.10.10">
    <property type="entry name" value="Winged helix-like DNA-binding domain superfamily/Winged helix DNA-binding domain"/>
    <property type="match status" value="1"/>
</dbReference>